<evidence type="ECO:0000259" key="3">
    <source>
        <dbReference type="PROSITE" id="PS50110"/>
    </source>
</evidence>
<evidence type="ECO:0000256" key="2">
    <source>
        <dbReference type="PROSITE-ProRule" id="PRU00169"/>
    </source>
</evidence>
<dbReference type="RefSeq" id="WP_273633428.1">
    <property type="nucleotide sequence ID" value="NZ_CP117167.1"/>
</dbReference>
<feature type="domain" description="Response regulatory" evidence="3">
    <location>
        <begin position="4"/>
        <end position="117"/>
    </location>
</feature>
<dbReference type="Pfam" id="PF00072">
    <property type="entry name" value="Response_reg"/>
    <property type="match status" value="1"/>
</dbReference>
<dbReference type="Gene3D" id="3.40.50.2300">
    <property type="match status" value="1"/>
</dbReference>
<keyword evidence="1 2" id="KW-0597">Phosphoprotein</keyword>
<name>A0ABY7TG14_9SPHI</name>
<dbReference type="SMART" id="SM00448">
    <property type="entry name" value="REC"/>
    <property type="match status" value="1"/>
</dbReference>
<evidence type="ECO:0000313" key="4">
    <source>
        <dbReference type="EMBL" id="WCT14935.1"/>
    </source>
</evidence>
<dbReference type="PANTHER" id="PTHR44591">
    <property type="entry name" value="STRESS RESPONSE REGULATOR PROTEIN 1"/>
    <property type="match status" value="1"/>
</dbReference>
<dbReference type="InterPro" id="IPR011006">
    <property type="entry name" value="CheY-like_superfamily"/>
</dbReference>
<dbReference type="SUPFAM" id="SSF52172">
    <property type="entry name" value="CheY-like"/>
    <property type="match status" value="1"/>
</dbReference>
<dbReference type="InterPro" id="IPR050595">
    <property type="entry name" value="Bact_response_regulator"/>
</dbReference>
<dbReference type="EMBL" id="CP117167">
    <property type="protein sequence ID" value="WCT14935.1"/>
    <property type="molecule type" value="Genomic_DNA"/>
</dbReference>
<organism evidence="4 5">
    <name type="scientific">Mucilaginibacter jinjuensis</name>
    <dbReference type="NCBI Taxonomy" id="1176721"/>
    <lineage>
        <taxon>Bacteria</taxon>
        <taxon>Pseudomonadati</taxon>
        <taxon>Bacteroidota</taxon>
        <taxon>Sphingobacteriia</taxon>
        <taxon>Sphingobacteriales</taxon>
        <taxon>Sphingobacteriaceae</taxon>
        <taxon>Mucilaginibacter</taxon>
    </lineage>
</organism>
<keyword evidence="5" id="KW-1185">Reference proteome</keyword>
<reference evidence="4 5" key="1">
    <citation type="submission" date="2023-02" db="EMBL/GenBank/DDBJ databases">
        <title>Genome sequence of Mucilaginibacter jinjuensis strain KACC 16571.</title>
        <authorList>
            <person name="Kim S."/>
            <person name="Heo J."/>
            <person name="Kwon S.-W."/>
        </authorList>
    </citation>
    <scope>NUCLEOTIDE SEQUENCE [LARGE SCALE GENOMIC DNA]</scope>
    <source>
        <strain evidence="4 5">KACC 16571</strain>
    </source>
</reference>
<proteinExistence type="predicted"/>
<feature type="modified residue" description="4-aspartylphosphate" evidence="2">
    <location>
        <position position="52"/>
    </location>
</feature>
<dbReference type="PROSITE" id="PS50110">
    <property type="entry name" value="RESPONSE_REGULATORY"/>
    <property type="match status" value="1"/>
</dbReference>
<gene>
    <name evidence="4" type="ORF">PQO05_13410</name>
</gene>
<sequence>MKKRVLIIENDNDIRFIVEYILNERGFETLSIPEPLDLLEIIPFRPDVILLDEFINSRPGHRLCRKIKQVNGLKNVPIIIISTAQDIELIAAECEANDHIRKPFDVDDMVATVLRIVNHQSLAY</sequence>
<dbReference type="Proteomes" id="UP001216139">
    <property type="component" value="Chromosome"/>
</dbReference>
<dbReference type="PANTHER" id="PTHR44591:SF3">
    <property type="entry name" value="RESPONSE REGULATORY DOMAIN-CONTAINING PROTEIN"/>
    <property type="match status" value="1"/>
</dbReference>
<accession>A0ABY7TG14</accession>
<evidence type="ECO:0000256" key="1">
    <source>
        <dbReference type="ARBA" id="ARBA00022553"/>
    </source>
</evidence>
<evidence type="ECO:0000313" key="5">
    <source>
        <dbReference type="Proteomes" id="UP001216139"/>
    </source>
</evidence>
<dbReference type="InterPro" id="IPR001789">
    <property type="entry name" value="Sig_transdc_resp-reg_receiver"/>
</dbReference>
<protein>
    <submittedName>
        <fullName evidence="4">Response regulator</fullName>
    </submittedName>
</protein>